<dbReference type="Proteomes" id="UP000254647">
    <property type="component" value="Unassembled WGS sequence"/>
</dbReference>
<dbReference type="InterPro" id="IPR000683">
    <property type="entry name" value="Gfo/Idh/MocA-like_OxRdtase_N"/>
</dbReference>
<feature type="domain" description="Gfo/Idh/MocA-like oxidoreductase N-terminal" evidence="1">
    <location>
        <begin position="2"/>
        <end position="118"/>
    </location>
</feature>
<reference evidence="6 7" key="1">
    <citation type="submission" date="2018-06" db="EMBL/GenBank/DDBJ databases">
        <authorList>
            <consortium name="Pathogen Informatics"/>
            <person name="Doyle S."/>
        </authorList>
    </citation>
    <scope>NUCLEOTIDE SEQUENCE [LARGE SCALE GENOMIC DNA]</scope>
    <source>
        <strain evidence="3 7">NCTC10767</strain>
        <strain evidence="4 6">NCTC7927</strain>
        <strain evidence="5 8">NCTC9081</strain>
    </source>
</reference>
<organism evidence="5 8">
    <name type="scientific">Escherichia coli</name>
    <dbReference type="NCBI Taxonomy" id="562"/>
    <lineage>
        <taxon>Bacteria</taxon>
        <taxon>Pseudomonadati</taxon>
        <taxon>Pseudomonadota</taxon>
        <taxon>Gammaproteobacteria</taxon>
        <taxon>Enterobacterales</taxon>
        <taxon>Enterobacteriaceae</taxon>
        <taxon>Escherichia</taxon>
    </lineage>
</organism>
<keyword evidence="5" id="KW-0560">Oxidoreductase</keyword>
<dbReference type="Pfam" id="PF01408">
    <property type="entry name" value="GFO_IDH_MocA"/>
    <property type="match status" value="1"/>
</dbReference>
<dbReference type="Gene3D" id="3.40.50.720">
    <property type="entry name" value="NAD(P)-binding Rossmann-like Domain"/>
    <property type="match status" value="1"/>
</dbReference>
<dbReference type="Gene3D" id="3.30.360.10">
    <property type="entry name" value="Dihydrodipicolinate Reductase, domain 2"/>
    <property type="match status" value="1"/>
</dbReference>
<dbReference type="SUPFAM" id="SSF51735">
    <property type="entry name" value="NAD(P)-binding Rossmann-fold domains"/>
    <property type="match status" value="1"/>
</dbReference>
<accession>A0A376W9A8</accession>
<dbReference type="GO" id="GO:0033712">
    <property type="term" value="F:1,5-anhydro-D-fructose reductase (1,5-anhydro-D-mannitol-forming) activity"/>
    <property type="evidence" value="ECO:0007669"/>
    <property type="project" value="UniProtKB-EC"/>
</dbReference>
<dbReference type="RefSeq" id="WP_000611572.1">
    <property type="nucleotide sequence ID" value="NZ_CAJSIA010000001.1"/>
</dbReference>
<feature type="domain" description="Gfo/Idh/MocA-like oxidoreductase C-terminal" evidence="2">
    <location>
        <begin position="130"/>
        <end position="362"/>
    </location>
</feature>
<evidence type="ECO:0000313" key="4">
    <source>
        <dbReference type="EMBL" id="STF94842.1"/>
    </source>
</evidence>
<evidence type="ECO:0000313" key="7">
    <source>
        <dbReference type="Proteomes" id="UP000254647"/>
    </source>
</evidence>
<dbReference type="EC" id="1.1.1.292" evidence="5"/>
<dbReference type="EMBL" id="UGAK01000003">
    <property type="protein sequence ID" value="STF94842.1"/>
    <property type="molecule type" value="Genomic_DNA"/>
</dbReference>
<dbReference type="GO" id="GO:0000166">
    <property type="term" value="F:nucleotide binding"/>
    <property type="evidence" value="ECO:0007669"/>
    <property type="project" value="InterPro"/>
</dbReference>
<evidence type="ECO:0000313" key="8">
    <source>
        <dbReference type="Proteomes" id="UP000254716"/>
    </source>
</evidence>
<dbReference type="InterPro" id="IPR004104">
    <property type="entry name" value="Gfo/Idh/MocA-like_OxRdtase_C"/>
</dbReference>
<gene>
    <name evidence="5" type="primary">yjhC</name>
    <name evidence="3" type="ORF">NCTC10767_02222</name>
    <name evidence="4" type="ORF">NCTC7927_03718</name>
    <name evidence="5" type="ORF">NCTC9081_05951</name>
</gene>
<evidence type="ECO:0000259" key="2">
    <source>
        <dbReference type="Pfam" id="PF02894"/>
    </source>
</evidence>
<dbReference type="InterPro" id="IPR051450">
    <property type="entry name" value="Gfo/Idh/MocA_Oxidoreductases"/>
</dbReference>
<dbReference type="Proteomes" id="UP000254043">
    <property type="component" value="Unassembled WGS sequence"/>
</dbReference>
<evidence type="ECO:0000259" key="1">
    <source>
        <dbReference type="Pfam" id="PF01408"/>
    </source>
</evidence>
<protein>
    <submittedName>
        <fullName evidence="5">Putative oxidoreductase KpLE2 phage-like element</fullName>
        <ecNumber evidence="5">1.1.1.292</ecNumber>
    </submittedName>
</protein>
<dbReference type="EMBL" id="UGCV01000008">
    <property type="protein sequence ID" value="STJ20373.1"/>
    <property type="molecule type" value="Genomic_DNA"/>
</dbReference>
<dbReference type="Pfam" id="PF02894">
    <property type="entry name" value="GFO_IDH_MocA_C"/>
    <property type="match status" value="1"/>
</dbReference>
<dbReference type="SUPFAM" id="SSF55347">
    <property type="entry name" value="Glyceraldehyde-3-phosphate dehydrogenase-like, C-terminal domain"/>
    <property type="match status" value="1"/>
</dbReference>
<dbReference type="AlphaFoldDB" id="A0A376W9A8"/>
<name>A0A376W9A8_ECOLX</name>
<evidence type="ECO:0000313" key="5">
    <source>
        <dbReference type="EMBL" id="STJ20373.1"/>
    </source>
</evidence>
<dbReference type="EMBL" id="UFXW01000004">
    <property type="protein sequence ID" value="STC80613.1"/>
    <property type="molecule type" value="Genomic_DNA"/>
</dbReference>
<dbReference type="InterPro" id="IPR036291">
    <property type="entry name" value="NAD(P)-bd_dom_sf"/>
</dbReference>
<dbReference type="PANTHER" id="PTHR43377">
    <property type="entry name" value="BILIVERDIN REDUCTASE A"/>
    <property type="match status" value="1"/>
</dbReference>
<dbReference type="PANTHER" id="PTHR43377:SF1">
    <property type="entry name" value="BILIVERDIN REDUCTASE A"/>
    <property type="match status" value="1"/>
</dbReference>
<sequence length="367" mass="40773">MINYGVVGVGYFGAELARFMNMNENAKITCVYDPENGETIAKELNCINMSTLDDLVSSELVDCVIVATPNYLHKEPVIKAAKYKKHVFCEKPISLNYKDCKDMVHACKNAGVTFMAGHIMNFFNGVQYARKLIKDGVIGNVLSCHTKRNGWENKQEHLSWKKIKEQSGGHLYHHIHELDCVQHLLGEKPDTVTMIGGNLAHSGPGFGNEDDMLFMTLEFASGKIATLEWGSAFNWPEHYVIINGTKGSIKIDMQETGGTLRVGGKTENFLVHETQEEDNDRKKGNLTSEMDGAIAYGRPGKKTPLWLASLIKKETLFLHKVLSGEKPDDDYIDLLNGEAAMSAIATADAATVSRTENRKVKMIEITN</sequence>
<proteinExistence type="predicted"/>
<evidence type="ECO:0000313" key="3">
    <source>
        <dbReference type="EMBL" id="STC80613.1"/>
    </source>
</evidence>
<dbReference type="Proteomes" id="UP000254716">
    <property type="component" value="Unassembled WGS sequence"/>
</dbReference>
<evidence type="ECO:0000313" key="6">
    <source>
        <dbReference type="Proteomes" id="UP000254043"/>
    </source>
</evidence>